<evidence type="ECO:0000313" key="3">
    <source>
        <dbReference type="Proteomes" id="UP000189513"/>
    </source>
</evidence>
<dbReference type="Pfam" id="PF02391">
    <property type="entry name" value="MoaE"/>
    <property type="match status" value="1"/>
</dbReference>
<dbReference type="SUPFAM" id="SSF54690">
    <property type="entry name" value="Molybdopterin synthase subunit MoaE"/>
    <property type="match status" value="1"/>
</dbReference>
<reference evidence="2" key="3">
    <citation type="submission" date="2017-01" db="EMBL/GenBank/DDBJ databases">
        <authorList>
            <person name="Mah S.A."/>
            <person name="Swanson W.J."/>
            <person name="Moy G.W."/>
            <person name="Vacquier V.D."/>
        </authorList>
    </citation>
    <scope>NUCLEOTIDE SEQUENCE [LARGE SCALE GENOMIC DNA]</scope>
    <source>
        <strain evidence="2">65</strain>
    </source>
</reference>
<evidence type="ECO:0000313" key="2">
    <source>
        <dbReference type="EMBL" id="ONH65978.1"/>
    </source>
</evidence>
<keyword evidence="3" id="KW-1185">Reference proteome</keyword>
<gene>
    <name evidence="2" type="ORF">BON22_4385</name>
    <name evidence="1" type="ORF">CYFA0S_26e00144g</name>
</gene>
<dbReference type="InterPro" id="IPR036563">
    <property type="entry name" value="MoaE_sf"/>
</dbReference>
<accession>A0A061BIH4</accession>
<dbReference type="Gene3D" id="3.90.1170.40">
    <property type="entry name" value="Molybdopterin biosynthesis MoaE subunit"/>
    <property type="match status" value="1"/>
</dbReference>
<protein>
    <submittedName>
        <fullName evidence="1">CYFA0S26e00144g1_1</fullName>
    </submittedName>
    <submittedName>
        <fullName evidence="2">Molybdopterin synthase catalytic subunit</fullName>
    </submittedName>
</protein>
<dbReference type="CDD" id="cd00756">
    <property type="entry name" value="MoaE"/>
    <property type="match status" value="1"/>
</dbReference>
<dbReference type="AlphaFoldDB" id="A0A061BIH4"/>
<proteinExistence type="predicted"/>
<organism evidence="1">
    <name type="scientific">Cyberlindnera fabianii</name>
    <name type="common">Yeast</name>
    <name type="synonym">Hansenula fabianii</name>
    <dbReference type="NCBI Taxonomy" id="36022"/>
    <lineage>
        <taxon>Eukaryota</taxon>
        <taxon>Fungi</taxon>
        <taxon>Dikarya</taxon>
        <taxon>Ascomycota</taxon>
        <taxon>Saccharomycotina</taxon>
        <taxon>Saccharomycetes</taxon>
        <taxon>Phaffomycetales</taxon>
        <taxon>Phaffomycetaceae</taxon>
        <taxon>Cyberlindnera</taxon>
    </lineage>
</organism>
<dbReference type="OMA" id="WKHQFFA"/>
<reference evidence="1" key="1">
    <citation type="journal article" date="2014" name="Genome Announc.">
        <title>Genome sequence of the yeast Cyberlindnera fabianii (Hansenula fabianii).</title>
        <authorList>
            <person name="Freel K.C."/>
            <person name="Sarilar V."/>
            <person name="Neuveglise C."/>
            <person name="Devillers H."/>
            <person name="Friedrich A."/>
            <person name="Schacherer J."/>
        </authorList>
    </citation>
    <scope>NUCLEOTIDE SEQUENCE</scope>
    <source>
        <strain evidence="1">YJS4271</strain>
    </source>
</reference>
<sequence>MVLDGHWENAEYVNDDNIRIFLTTQPISISEGIDFVKTEGAGAVISFGGTTRDSFEGKGVEDLSYEAYHELALRTLTKITREAIAKFKDANKDECIHRVYLCHRLGVVPVKEESIVLCLSSTHRQEGWNCGIWMLDTIKERAEIWKKENYTDGSASWKENDNSNVQSRT</sequence>
<dbReference type="InterPro" id="IPR003448">
    <property type="entry name" value="Mopterin_biosynth_MoaE"/>
</dbReference>
<dbReference type="OrthoDB" id="5531344at2759"/>
<dbReference type="Proteomes" id="UP000189513">
    <property type="component" value="Unassembled WGS sequence"/>
</dbReference>
<dbReference type="PANTHER" id="PTHR23404">
    <property type="entry name" value="MOLYBDOPTERIN SYNTHASE RELATED"/>
    <property type="match status" value="1"/>
</dbReference>
<dbReference type="STRING" id="36022.A0A061BIH4"/>
<dbReference type="EMBL" id="MPUK01000009">
    <property type="protein sequence ID" value="ONH65978.1"/>
    <property type="molecule type" value="Genomic_DNA"/>
</dbReference>
<evidence type="ECO:0000313" key="1">
    <source>
        <dbReference type="EMBL" id="CDR46791.1"/>
    </source>
</evidence>
<dbReference type="EMBL" id="LK052911">
    <property type="protein sequence ID" value="CDR46791.1"/>
    <property type="molecule type" value="Genomic_DNA"/>
</dbReference>
<reference evidence="3" key="2">
    <citation type="journal article" date="2017" name="Genome Announc.">
        <title>Genome sequences of Cyberlindnera fabianii 65, Pichia kudriavzevii 129, and Saccharomyces cerevisiae 131 isolated from fermented masau fruits in Zimbabwe.</title>
        <authorList>
            <person name="van Rijswijck I.M.H."/>
            <person name="Derks M.F.L."/>
            <person name="Abee T."/>
            <person name="de Ridder D."/>
            <person name="Smid E.J."/>
        </authorList>
    </citation>
    <scope>NUCLEOTIDE SEQUENCE [LARGE SCALE GENOMIC DNA]</scope>
    <source>
        <strain evidence="3">65</strain>
    </source>
</reference>
<name>A0A061BIH4_CYBFA</name>
<dbReference type="VEuPathDB" id="FungiDB:BON22_4385"/>
<dbReference type="GO" id="GO:0006777">
    <property type="term" value="P:Mo-molybdopterin cofactor biosynthetic process"/>
    <property type="evidence" value="ECO:0007669"/>
    <property type="project" value="InterPro"/>
</dbReference>